<keyword evidence="4" id="KW-0614">Plasmid</keyword>
<dbReference type="AlphaFoldDB" id="A0A2K8UJT6"/>
<dbReference type="GO" id="GO:0019684">
    <property type="term" value="P:photosynthesis, light reaction"/>
    <property type="evidence" value="ECO:0007669"/>
    <property type="project" value="InterPro"/>
</dbReference>
<dbReference type="SUPFAM" id="SSF50346">
    <property type="entry name" value="PRC-barrel domain"/>
    <property type="match status" value="1"/>
</dbReference>
<dbReference type="Proteomes" id="UP000232638">
    <property type="component" value="Plasmid pTs485"/>
</dbReference>
<evidence type="ECO:0000259" key="3">
    <source>
        <dbReference type="Pfam" id="PF05239"/>
    </source>
</evidence>
<dbReference type="NCBIfam" id="TIGR01150">
    <property type="entry name" value="puhA"/>
    <property type="match status" value="1"/>
</dbReference>
<dbReference type="KEGG" id="tsy:THSYN_31405"/>
<keyword evidence="1" id="KW-0812">Transmembrane</keyword>
<dbReference type="InterPro" id="IPR037097">
    <property type="entry name" value="Photo_RC_H_N_sf"/>
</dbReference>
<dbReference type="Gene3D" id="4.10.540.10">
    <property type="entry name" value="Photosynthetic reaction centre, H subunit, N-terminal domain"/>
    <property type="match status" value="1"/>
</dbReference>
<reference evidence="4 5" key="1">
    <citation type="submission" date="2017-03" db="EMBL/GenBank/DDBJ databases">
        <title>Complete genome sequence of Candidatus 'Thiodictyon syntrophicum' sp. nov. strain Cad16T, a photolithoautotroph purple sulfur bacterium isolated from an alpine meromictic lake.</title>
        <authorList>
            <person name="Luedin S.M."/>
            <person name="Pothier J.F."/>
            <person name="Danza F."/>
            <person name="Storelli N."/>
            <person name="Wittwer M."/>
            <person name="Tonolla M."/>
        </authorList>
    </citation>
    <scope>NUCLEOTIDE SEQUENCE [LARGE SCALE GENOMIC DNA]</scope>
    <source>
        <strain evidence="4 5">Cad16T</strain>
        <plasmid evidence="5">Plasmid pts485</plasmid>
    </source>
</reference>
<evidence type="ECO:0000256" key="1">
    <source>
        <dbReference type="SAM" id="Phobius"/>
    </source>
</evidence>
<dbReference type="Gene3D" id="3.90.50.10">
    <property type="entry name" value="Photosynthetic Reaction Center, subunit H, domain 2"/>
    <property type="match status" value="1"/>
</dbReference>
<dbReference type="Pfam" id="PF03967">
    <property type="entry name" value="PRCH"/>
    <property type="match status" value="1"/>
</dbReference>
<protein>
    <submittedName>
        <fullName evidence="4">Photosynthetic reaction center subunit H</fullName>
    </submittedName>
</protein>
<dbReference type="InterPro" id="IPR005652">
    <property type="entry name" value="Photo_RC_H"/>
</dbReference>
<evidence type="ECO:0000313" key="5">
    <source>
        <dbReference type="Proteomes" id="UP000232638"/>
    </source>
</evidence>
<dbReference type="EMBL" id="CP020372">
    <property type="protein sequence ID" value="AUB85431.1"/>
    <property type="molecule type" value="Genomic_DNA"/>
</dbReference>
<feature type="transmembrane region" description="Helical" evidence="1">
    <location>
        <begin position="12"/>
        <end position="30"/>
    </location>
</feature>
<organism evidence="4 5">
    <name type="scientific">Candidatus Thiodictyon syntrophicum</name>
    <dbReference type="NCBI Taxonomy" id="1166950"/>
    <lineage>
        <taxon>Bacteria</taxon>
        <taxon>Pseudomonadati</taxon>
        <taxon>Pseudomonadota</taxon>
        <taxon>Gammaproteobacteria</taxon>
        <taxon>Chromatiales</taxon>
        <taxon>Chromatiaceae</taxon>
        <taxon>Thiodictyon</taxon>
    </lineage>
</organism>
<name>A0A2K8UJT6_9GAMM</name>
<dbReference type="InterPro" id="IPR027275">
    <property type="entry name" value="PRC-brl_dom"/>
</dbReference>
<keyword evidence="1" id="KW-0472">Membrane</keyword>
<evidence type="ECO:0000259" key="2">
    <source>
        <dbReference type="Pfam" id="PF03967"/>
    </source>
</evidence>
<feature type="domain" description="PRC-barrel" evidence="3">
    <location>
        <begin position="144"/>
        <end position="206"/>
    </location>
</feature>
<accession>A0A2K8UJT6</accession>
<dbReference type="InterPro" id="IPR014747">
    <property type="entry name" value="Bac_photo_RC_H_C"/>
</dbReference>
<dbReference type="SUPFAM" id="SSF81490">
    <property type="entry name" value="Photosystem II reaction centre subunit H, transmembrane region"/>
    <property type="match status" value="1"/>
</dbReference>
<dbReference type="Pfam" id="PF05239">
    <property type="entry name" value="PRC"/>
    <property type="match status" value="1"/>
</dbReference>
<feature type="domain" description="Photosynthetic reaction centre H subunit N-terminal" evidence="2">
    <location>
        <begin position="7"/>
        <end position="134"/>
    </location>
</feature>
<evidence type="ECO:0000313" key="4">
    <source>
        <dbReference type="EMBL" id="AUB85431.1"/>
    </source>
</evidence>
<dbReference type="RefSeq" id="WP_100923057.1">
    <property type="nucleotide sequence ID" value="NZ_CP020372.1"/>
</dbReference>
<geneLocation type="plasmid" evidence="5">
    <name>pts485</name>
</geneLocation>
<gene>
    <name evidence="4" type="ORF">THSYN_31405</name>
</gene>
<keyword evidence="1" id="KW-1133">Transmembrane helix</keyword>
<keyword evidence="5" id="KW-1185">Reference proteome</keyword>
<dbReference type="InterPro" id="IPR011033">
    <property type="entry name" value="PRC_barrel-like_sf"/>
</dbReference>
<proteinExistence type="predicted"/>
<dbReference type="GO" id="GO:0030077">
    <property type="term" value="C:plasma membrane light-harvesting complex"/>
    <property type="evidence" value="ECO:0007669"/>
    <property type="project" value="InterPro"/>
</dbReference>
<sequence>MFAAAPSYIDFGQIAIWAFWFFFAGLIIYLRREDKREGYPLESERSPYIRVVGWPDLPAPKTFLLPHGHGTVTKPSPEAPDQVNATPVEPWPGAPLTPTGDPMLARVGPGSCPTRMNEADLTHEGLDKIVPMRIAKEFSVAEGDADPRGFAVIGCDDQQAGTISEIWVDRSEPQIRYLEVDVKGGKRVLVPMGFARILKRKGQVKVAAITAAQFANVPVQASPSRITLREEDLVSSYYGGGKLYAVPERLEPFL</sequence>
<dbReference type="InterPro" id="IPR015810">
    <property type="entry name" value="Photo_RC_H_N"/>
</dbReference>
<dbReference type="OrthoDB" id="8557487at2"/>